<comment type="caution">
    <text evidence="1">The sequence shown here is derived from an EMBL/GenBank/DDBJ whole genome shotgun (WGS) entry which is preliminary data.</text>
</comment>
<gene>
    <name evidence="1" type="ORF">C1I92_27870</name>
</gene>
<accession>A0A2W2AXZ9</accession>
<dbReference type="SUPFAM" id="SSF51735">
    <property type="entry name" value="NAD(P)-binding Rossmann-fold domains"/>
    <property type="match status" value="1"/>
</dbReference>
<proteinExistence type="predicted"/>
<evidence type="ECO:0000313" key="2">
    <source>
        <dbReference type="Proteomes" id="UP000248764"/>
    </source>
</evidence>
<organism evidence="1 2">
    <name type="scientific">Jiangella anatolica</name>
    <dbReference type="NCBI Taxonomy" id="2670374"/>
    <lineage>
        <taxon>Bacteria</taxon>
        <taxon>Bacillati</taxon>
        <taxon>Actinomycetota</taxon>
        <taxon>Actinomycetes</taxon>
        <taxon>Jiangellales</taxon>
        <taxon>Jiangellaceae</taxon>
        <taxon>Jiangella</taxon>
    </lineage>
</organism>
<evidence type="ECO:0000313" key="1">
    <source>
        <dbReference type="EMBL" id="PZF80101.1"/>
    </source>
</evidence>
<keyword evidence="2" id="KW-1185">Reference proteome</keyword>
<dbReference type="Proteomes" id="UP000248764">
    <property type="component" value="Unassembled WGS sequence"/>
</dbReference>
<dbReference type="Gene3D" id="3.40.50.720">
    <property type="entry name" value="NAD(P)-binding Rossmann-like Domain"/>
    <property type="match status" value="1"/>
</dbReference>
<name>A0A2W2AXZ9_9ACTN</name>
<dbReference type="EMBL" id="POTW01000101">
    <property type="protein sequence ID" value="PZF80101.1"/>
    <property type="molecule type" value="Genomic_DNA"/>
</dbReference>
<protein>
    <submittedName>
        <fullName evidence="1">Epimerase</fullName>
    </submittedName>
</protein>
<dbReference type="InterPro" id="IPR036291">
    <property type="entry name" value="NAD(P)-bd_dom_sf"/>
</dbReference>
<dbReference type="AlphaFoldDB" id="A0A2W2AXZ9"/>
<reference evidence="1 2" key="1">
    <citation type="submission" date="2018-01" db="EMBL/GenBank/DDBJ databases">
        <title>Draft genome sequence of Jiangella sp. GTF31.</title>
        <authorList>
            <person name="Sahin N."/>
            <person name="Ay H."/>
            <person name="Saygin H."/>
        </authorList>
    </citation>
    <scope>NUCLEOTIDE SEQUENCE [LARGE SCALE GENOMIC DNA]</scope>
    <source>
        <strain evidence="1 2">GTF31</strain>
    </source>
</reference>
<sequence length="252" mass="25972">MDMRIAVAGGTGRLGQHIVDVLTASGHDAVPLSRATGVDVVTGEGVAAGVSGADVLIDAATGPSPVKEEAAAFFRAAVANLRQAAVEAGVRRVVVVSIIGVDRLTTGYGAAKLEQERAWLDGPVPVRILRSDLFHEFVEPMMGWGRQGDVVHLARSVRQPVAARAAAETAAEFALAADAPSLLEVAGPRVEDVVDLAALVLAHRGDPARVEGVSDPGDPDAVLYEKGEILPGPDAVIAGPSFADWLSSEAGR</sequence>